<feature type="transmembrane region" description="Helical" evidence="2">
    <location>
        <begin position="141"/>
        <end position="167"/>
    </location>
</feature>
<evidence type="ECO:0000313" key="3">
    <source>
        <dbReference type="EMBL" id="CAL1714890.1"/>
    </source>
</evidence>
<reference evidence="4" key="1">
    <citation type="submission" date="2024-04" db="EMBL/GenBank/DDBJ databases">
        <authorList>
            <person name="Shaw F."/>
            <person name="Minotto A."/>
        </authorList>
    </citation>
    <scope>NUCLEOTIDE SEQUENCE [LARGE SCALE GENOMIC DNA]</scope>
</reference>
<evidence type="ECO:0000256" key="2">
    <source>
        <dbReference type="SAM" id="Phobius"/>
    </source>
</evidence>
<feature type="compositionally biased region" description="Polar residues" evidence="1">
    <location>
        <begin position="39"/>
        <end position="51"/>
    </location>
</feature>
<evidence type="ECO:0000256" key="1">
    <source>
        <dbReference type="SAM" id="MobiDB-lite"/>
    </source>
</evidence>
<feature type="compositionally biased region" description="Polar residues" evidence="1">
    <location>
        <begin position="1"/>
        <end position="11"/>
    </location>
</feature>
<proteinExistence type="predicted"/>
<keyword evidence="2" id="KW-0472">Membrane</keyword>
<evidence type="ECO:0000313" key="4">
    <source>
        <dbReference type="Proteomes" id="UP001497453"/>
    </source>
</evidence>
<feature type="transmembrane region" description="Helical" evidence="2">
    <location>
        <begin position="194"/>
        <end position="217"/>
    </location>
</feature>
<gene>
    <name evidence="3" type="ORF">GFSPODELE1_LOCUS9970</name>
</gene>
<dbReference type="EMBL" id="OZ037951">
    <property type="protein sequence ID" value="CAL1714890.1"/>
    <property type="molecule type" value="Genomic_DNA"/>
</dbReference>
<feature type="transmembrane region" description="Helical" evidence="2">
    <location>
        <begin position="86"/>
        <end position="110"/>
    </location>
</feature>
<feature type="transmembrane region" description="Helical" evidence="2">
    <location>
        <begin position="229"/>
        <end position="254"/>
    </location>
</feature>
<dbReference type="Proteomes" id="UP001497453">
    <property type="component" value="Chromosome 8"/>
</dbReference>
<accession>A0ABP1E4B2</accession>
<feature type="compositionally biased region" description="Basic and acidic residues" evidence="1">
    <location>
        <begin position="26"/>
        <end position="38"/>
    </location>
</feature>
<organism evidence="3 4">
    <name type="scientific">Somion occarium</name>
    <dbReference type="NCBI Taxonomy" id="3059160"/>
    <lineage>
        <taxon>Eukaryota</taxon>
        <taxon>Fungi</taxon>
        <taxon>Dikarya</taxon>
        <taxon>Basidiomycota</taxon>
        <taxon>Agaricomycotina</taxon>
        <taxon>Agaricomycetes</taxon>
        <taxon>Polyporales</taxon>
        <taxon>Cerrenaceae</taxon>
        <taxon>Somion</taxon>
    </lineage>
</organism>
<protein>
    <submittedName>
        <fullName evidence="3">Uncharacterized protein</fullName>
    </submittedName>
</protein>
<keyword evidence="2" id="KW-1133">Transmembrane helix</keyword>
<keyword evidence="4" id="KW-1185">Reference proteome</keyword>
<keyword evidence="2" id="KW-0812">Transmembrane</keyword>
<sequence>MSFRNPPSSSLRLRPQAEDSNATEKTSLKSEHSEDPRTHPNTISQKPNTNIHSEDRALSYRNSNDPALLDSLTFIQGRRQRLSLTLIFPTILVVIGTAGVATLFLLCLLLHKTQANDVWRDRAFIVDEGTKLEGGRAAARLLGLTISSAASEIVSITTPILIGLYAFRVARDWLSLSRKDALEDDRYLPTPLQYGLLVGLLGGAGLGALMQAGSYLTRGRRRRVQTSSMLIQSFLVTLTIYILTHAISGVDLWLHALTTTVLLPTKTPVETPFKFSIGQDTCPPYPDPWYEAIHPCLMMEGGWGQGVSSLTPGMLVASNSSENVQIITLAEADDLAVLVKPNVQQSVAFRATTFGARASCQSVNALCVHGEELAPQNCTGFPPSFPPVSNVTNSGGLQEGDSKVFIQSSNCPPDVACEHISTDLITTLAAALNTTVPPVNAYSLWMQFLWEAGGDQVFGRSPEGNDAVDNYSNLATMLTN</sequence>
<name>A0ABP1E4B2_9APHY</name>
<feature type="region of interest" description="Disordered" evidence="1">
    <location>
        <begin position="1"/>
        <end position="51"/>
    </location>
</feature>